<gene>
    <name evidence="2" type="primary">trbG_3</name>
    <name evidence="2" type="ORF">Lbir_1854</name>
    <name evidence="3" type="ORF">NCTC12437_02607</name>
</gene>
<dbReference type="EMBL" id="UGNW01000001">
    <property type="protein sequence ID" value="STX32808.1"/>
    <property type="molecule type" value="Genomic_DNA"/>
</dbReference>
<dbReference type="Proteomes" id="UP000054735">
    <property type="component" value="Unassembled WGS sequence"/>
</dbReference>
<proteinExistence type="predicted"/>
<evidence type="ECO:0000313" key="2">
    <source>
        <dbReference type="EMBL" id="KTC70138.1"/>
    </source>
</evidence>
<dbReference type="RefSeq" id="WP_244923632.1">
    <property type="nucleotide sequence ID" value="NZ_UGNW01000001.1"/>
</dbReference>
<evidence type="ECO:0000313" key="4">
    <source>
        <dbReference type="Proteomes" id="UP000054735"/>
    </source>
</evidence>
<evidence type="ECO:0000256" key="1">
    <source>
        <dbReference type="SAM" id="SignalP"/>
    </source>
</evidence>
<dbReference type="AlphaFoldDB" id="A0A378IC58"/>
<protein>
    <submittedName>
        <fullName evidence="2">Conjugal transfer protein TrbG</fullName>
    </submittedName>
    <submittedName>
        <fullName evidence="3">Conjugative transfer protein TrbG</fullName>
    </submittedName>
</protein>
<organism evidence="3 5">
    <name type="scientific">Legionella birminghamensis</name>
    <dbReference type="NCBI Taxonomy" id="28083"/>
    <lineage>
        <taxon>Bacteria</taxon>
        <taxon>Pseudomonadati</taxon>
        <taxon>Pseudomonadota</taxon>
        <taxon>Gammaproteobacteria</taxon>
        <taxon>Legionellales</taxon>
        <taxon>Legionellaceae</taxon>
        <taxon>Legionella</taxon>
    </lineage>
</organism>
<evidence type="ECO:0000313" key="5">
    <source>
        <dbReference type="Proteomes" id="UP000255066"/>
    </source>
</evidence>
<dbReference type="Proteomes" id="UP000255066">
    <property type="component" value="Unassembled WGS sequence"/>
</dbReference>
<reference evidence="2 4" key="1">
    <citation type="submission" date="2015-11" db="EMBL/GenBank/DDBJ databases">
        <title>Genomic analysis of 38 Legionella species identifies large and diverse effector repertoires.</title>
        <authorList>
            <person name="Burstein D."/>
            <person name="Amaro F."/>
            <person name="Zusman T."/>
            <person name="Lifshitz Z."/>
            <person name="Cohen O."/>
            <person name="Gilbert J.A."/>
            <person name="Pupko T."/>
            <person name="Shuman H.A."/>
            <person name="Segal G."/>
        </authorList>
    </citation>
    <scope>NUCLEOTIDE SEQUENCE [LARGE SCALE GENOMIC DNA]</scope>
    <source>
        <strain evidence="2 4">CDC#1407-AL-14</strain>
    </source>
</reference>
<feature type="chain" id="PRO_5016838859" evidence="1">
    <location>
        <begin position="19"/>
        <end position="71"/>
    </location>
</feature>
<sequence length="71" mass="8224">MKRIMQLFCLLTPLTSFALDNTILAEHYFSDTVPKLSSQEKQGLDIAERTQQGKNGDSYCHHRWAGLIRYH</sequence>
<keyword evidence="4" id="KW-1185">Reference proteome</keyword>
<feature type="signal peptide" evidence="1">
    <location>
        <begin position="1"/>
        <end position="18"/>
    </location>
</feature>
<dbReference type="STRING" id="28083.Lbir_1854"/>
<reference evidence="3 5" key="2">
    <citation type="submission" date="2018-06" db="EMBL/GenBank/DDBJ databases">
        <authorList>
            <consortium name="Pathogen Informatics"/>
            <person name="Doyle S."/>
        </authorList>
    </citation>
    <scope>NUCLEOTIDE SEQUENCE [LARGE SCALE GENOMIC DNA]</scope>
    <source>
        <strain evidence="3 5">NCTC12437</strain>
    </source>
</reference>
<evidence type="ECO:0000313" key="3">
    <source>
        <dbReference type="EMBL" id="STX32808.1"/>
    </source>
</evidence>
<keyword evidence="1" id="KW-0732">Signal</keyword>
<dbReference type="EMBL" id="LNXT01000029">
    <property type="protein sequence ID" value="KTC70138.1"/>
    <property type="molecule type" value="Genomic_DNA"/>
</dbReference>
<name>A0A378IC58_9GAMM</name>
<accession>A0A378IC58</accession>